<evidence type="ECO:0000313" key="2">
    <source>
        <dbReference type="Proteomes" id="UP000308652"/>
    </source>
</evidence>
<sequence length="146" mass="16843">MYYFYRRRRGCPPAVHCVAPSLSLSLSEAIAFTVLHFLFYRLAACLTPRYYISTVFYLSIIPKYYRSWCTLDWHHTTYCSPIASYPDERWLAAKRLSANSTTCVIKRLMYLAEANATRINSSSNPFQSPSHLGTDSLPVTKIYHIP</sequence>
<dbReference type="AlphaFoldDB" id="A0A5C3M8E2"/>
<dbReference type="EMBL" id="ML213597">
    <property type="protein sequence ID" value="TFK40118.1"/>
    <property type="molecule type" value="Genomic_DNA"/>
</dbReference>
<organism evidence="1 2">
    <name type="scientific">Crucibulum laeve</name>
    <dbReference type="NCBI Taxonomy" id="68775"/>
    <lineage>
        <taxon>Eukaryota</taxon>
        <taxon>Fungi</taxon>
        <taxon>Dikarya</taxon>
        <taxon>Basidiomycota</taxon>
        <taxon>Agaricomycotina</taxon>
        <taxon>Agaricomycetes</taxon>
        <taxon>Agaricomycetidae</taxon>
        <taxon>Agaricales</taxon>
        <taxon>Agaricineae</taxon>
        <taxon>Nidulariaceae</taxon>
        <taxon>Crucibulum</taxon>
    </lineage>
</organism>
<gene>
    <name evidence="1" type="ORF">BDQ12DRAFT_484227</name>
</gene>
<dbReference type="Proteomes" id="UP000308652">
    <property type="component" value="Unassembled WGS sequence"/>
</dbReference>
<proteinExistence type="predicted"/>
<name>A0A5C3M8E2_9AGAR</name>
<accession>A0A5C3M8E2</accession>
<keyword evidence="2" id="KW-1185">Reference proteome</keyword>
<reference evidence="1 2" key="1">
    <citation type="journal article" date="2019" name="Nat. Ecol. Evol.">
        <title>Megaphylogeny resolves global patterns of mushroom evolution.</title>
        <authorList>
            <person name="Varga T."/>
            <person name="Krizsan K."/>
            <person name="Foldi C."/>
            <person name="Dima B."/>
            <person name="Sanchez-Garcia M."/>
            <person name="Sanchez-Ramirez S."/>
            <person name="Szollosi G.J."/>
            <person name="Szarkandi J.G."/>
            <person name="Papp V."/>
            <person name="Albert L."/>
            <person name="Andreopoulos W."/>
            <person name="Angelini C."/>
            <person name="Antonin V."/>
            <person name="Barry K.W."/>
            <person name="Bougher N.L."/>
            <person name="Buchanan P."/>
            <person name="Buyck B."/>
            <person name="Bense V."/>
            <person name="Catcheside P."/>
            <person name="Chovatia M."/>
            <person name="Cooper J."/>
            <person name="Damon W."/>
            <person name="Desjardin D."/>
            <person name="Finy P."/>
            <person name="Geml J."/>
            <person name="Haridas S."/>
            <person name="Hughes K."/>
            <person name="Justo A."/>
            <person name="Karasinski D."/>
            <person name="Kautmanova I."/>
            <person name="Kiss B."/>
            <person name="Kocsube S."/>
            <person name="Kotiranta H."/>
            <person name="LaButti K.M."/>
            <person name="Lechner B.E."/>
            <person name="Liimatainen K."/>
            <person name="Lipzen A."/>
            <person name="Lukacs Z."/>
            <person name="Mihaltcheva S."/>
            <person name="Morgado L.N."/>
            <person name="Niskanen T."/>
            <person name="Noordeloos M.E."/>
            <person name="Ohm R.A."/>
            <person name="Ortiz-Santana B."/>
            <person name="Ovrebo C."/>
            <person name="Racz N."/>
            <person name="Riley R."/>
            <person name="Savchenko A."/>
            <person name="Shiryaev A."/>
            <person name="Soop K."/>
            <person name="Spirin V."/>
            <person name="Szebenyi C."/>
            <person name="Tomsovsky M."/>
            <person name="Tulloss R.E."/>
            <person name="Uehling J."/>
            <person name="Grigoriev I.V."/>
            <person name="Vagvolgyi C."/>
            <person name="Papp T."/>
            <person name="Martin F.M."/>
            <person name="Miettinen O."/>
            <person name="Hibbett D.S."/>
            <person name="Nagy L.G."/>
        </authorList>
    </citation>
    <scope>NUCLEOTIDE SEQUENCE [LARGE SCALE GENOMIC DNA]</scope>
    <source>
        <strain evidence="1 2">CBS 166.37</strain>
    </source>
</reference>
<protein>
    <submittedName>
        <fullName evidence="1">Uncharacterized protein</fullName>
    </submittedName>
</protein>
<evidence type="ECO:0000313" key="1">
    <source>
        <dbReference type="EMBL" id="TFK40118.1"/>
    </source>
</evidence>